<accession>B4NF73</accession>
<dbReference type="SMART" id="SM00561">
    <property type="entry name" value="MBT"/>
    <property type="match status" value="3"/>
</dbReference>
<feature type="compositionally biased region" description="Low complexity" evidence="10">
    <location>
        <begin position="292"/>
        <end position="307"/>
    </location>
</feature>
<evidence type="ECO:0000256" key="7">
    <source>
        <dbReference type="ARBA" id="ARBA00023163"/>
    </source>
</evidence>
<dbReference type="Pfam" id="PF02198">
    <property type="entry name" value="SAM_PNT"/>
    <property type="match status" value="1"/>
</dbReference>
<evidence type="ECO:0000256" key="1">
    <source>
        <dbReference type="ARBA" id="ARBA00004123"/>
    </source>
</evidence>
<dbReference type="GO" id="GO:0008285">
    <property type="term" value="P:negative regulation of cell population proliferation"/>
    <property type="evidence" value="ECO:0007669"/>
    <property type="project" value="EnsemblMetazoa"/>
</dbReference>
<dbReference type="GO" id="GO:0000122">
    <property type="term" value="P:negative regulation of transcription by RNA polymerase II"/>
    <property type="evidence" value="ECO:0007669"/>
    <property type="project" value="EnsemblMetazoa"/>
</dbReference>
<dbReference type="eggNOG" id="KOG3766">
    <property type="taxonomic scope" value="Eukaryota"/>
</dbReference>
<dbReference type="InterPro" id="IPR013761">
    <property type="entry name" value="SAM/pointed_sf"/>
</dbReference>
<dbReference type="GO" id="GO:0007347">
    <property type="term" value="P:regulation of preblastoderm mitotic cell cycle"/>
    <property type="evidence" value="ECO:0007669"/>
    <property type="project" value="EnsemblMetazoa"/>
</dbReference>
<keyword evidence="3" id="KW-0677">Repeat</keyword>
<dbReference type="GO" id="GO:0007405">
    <property type="term" value="P:neuroblast proliferation"/>
    <property type="evidence" value="ECO:0007669"/>
    <property type="project" value="EnsemblMetazoa"/>
</dbReference>
<feature type="compositionally biased region" description="Polar residues" evidence="10">
    <location>
        <begin position="593"/>
        <end position="611"/>
    </location>
</feature>
<feature type="compositionally biased region" description="Acidic residues" evidence="10">
    <location>
        <begin position="430"/>
        <end position="444"/>
    </location>
</feature>
<dbReference type="SUPFAM" id="SSF47769">
    <property type="entry name" value="SAM/Pointed domain"/>
    <property type="match status" value="1"/>
</dbReference>
<dbReference type="InterPro" id="IPR002515">
    <property type="entry name" value="Znf_C2H2C"/>
</dbReference>
<keyword evidence="4" id="KW-0863">Zinc-finger</keyword>
<dbReference type="InParanoid" id="B4NF73"/>
<keyword evidence="5" id="KW-0862">Zinc</keyword>
<protein>
    <recommendedName>
        <fullName evidence="11">PNT domain-containing protein</fullName>
    </recommendedName>
</protein>
<reference evidence="12 13" key="1">
    <citation type="journal article" date="2007" name="Nature">
        <title>Evolution of genes and genomes on the Drosophila phylogeny.</title>
        <authorList>
            <consortium name="Drosophila 12 Genomes Consortium"/>
            <person name="Clark A.G."/>
            <person name="Eisen M.B."/>
            <person name="Smith D.R."/>
            <person name="Bergman C.M."/>
            <person name="Oliver B."/>
            <person name="Markow T.A."/>
            <person name="Kaufman T.C."/>
            <person name="Kellis M."/>
            <person name="Gelbart W."/>
            <person name="Iyer V.N."/>
            <person name="Pollard D.A."/>
            <person name="Sackton T.B."/>
            <person name="Larracuente A.M."/>
            <person name="Singh N.D."/>
            <person name="Abad J.P."/>
            <person name="Abt D.N."/>
            <person name="Adryan B."/>
            <person name="Aguade M."/>
            <person name="Akashi H."/>
            <person name="Anderson W.W."/>
            <person name="Aquadro C.F."/>
            <person name="Ardell D.H."/>
            <person name="Arguello R."/>
            <person name="Artieri C.G."/>
            <person name="Barbash D.A."/>
            <person name="Barker D."/>
            <person name="Barsanti P."/>
            <person name="Batterham P."/>
            <person name="Batzoglou S."/>
            <person name="Begun D."/>
            <person name="Bhutkar A."/>
            <person name="Blanco E."/>
            <person name="Bosak S.A."/>
            <person name="Bradley R.K."/>
            <person name="Brand A.D."/>
            <person name="Brent M.R."/>
            <person name="Brooks A.N."/>
            <person name="Brown R.H."/>
            <person name="Butlin R.K."/>
            <person name="Caggese C."/>
            <person name="Calvi B.R."/>
            <person name="Bernardo de Carvalho A."/>
            <person name="Caspi A."/>
            <person name="Castrezana S."/>
            <person name="Celniker S.E."/>
            <person name="Chang J.L."/>
            <person name="Chapple C."/>
            <person name="Chatterji S."/>
            <person name="Chinwalla A."/>
            <person name="Civetta A."/>
            <person name="Clifton S.W."/>
            <person name="Comeron J.M."/>
            <person name="Costello J.C."/>
            <person name="Coyne J.A."/>
            <person name="Daub J."/>
            <person name="David R.G."/>
            <person name="Delcher A.L."/>
            <person name="Delehaunty K."/>
            <person name="Do C.B."/>
            <person name="Ebling H."/>
            <person name="Edwards K."/>
            <person name="Eickbush T."/>
            <person name="Evans J.D."/>
            <person name="Filipski A."/>
            <person name="Findeiss S."/>
            <person name="Freyhult E."/>
            <person name="Fulton L."/>
            <person name="Fulton R."/>
            <person name="Garcia A.C."/>
            <person name="Gardiner A."/>
            <person name="Garfield D.A."/>
            <person name="Garvin B.E."/>
            <person name="Gibson G."/>
            <person name="Gilbert D."/>
            <person name="Gnerre S."/>
            <person name="Godfrey J."/>
            <person name="Good R."/>
            <person name="Gotea V."/>
            <person name="Gravely B."/>
            <person name="Greenberg A.J."/>
            <person name="Griffiths-Jones S."/>
            <person name="Gross S."/>
            <person name="Guigo R."/>
            <person name="Gustafson E.A."/>
            <person name="Haerty W."/>
            <person name="Hahn M.W."/>
            <person name="Halligan D.L."/>
            <person name="Halpern A.L."/>
            <person name="Halter G.M."/>
            <person name="Han M.V."/>
            <person name="Heger A."/>
            <person name="Hillier L."/>
            <person name="Hinrichs A.S."/>
            <person name="Holmes I."/>
            <person name="Hoskins R.A."/>
            <person name="Hubisz M.J."/>
            <person name="Hultmark D."/>
            <person name="Huntley M.A."/>
            <person name="Jaffe D.B."/>
            <person name="Jagadeeshan S."/>
            <person name="Jeck W.R."/>
            <person name="Johnson J."/>
            <person name="Jones C.D."/>
            <person name="Jordan W.C."/>
            <person name="Karpen G.H."/>
            <person name="Kataoka E."/>
            <person name="Keightley P.D."/>
            <person name="Kheradpour P."/>
            <person name="Kirkness E.F."/>
            <person name="Koerich L.B."/>
            <person name="Kristiansen K."/>
            <person name="Kudrna D."/>
            <person name="Kulathinal R.J."/>
            <person name="Kumar S."/>
            <person name="Kwok R."/>
            <person name="Lander E."/>
            <person name="Langley C.H."/>
            <person name="Lapoint R."/>
            <person name="Lazzaro B.P."/>
            <person name="Lee S.J."/>
            <person name="Levesque L."/>
            <person name="Li R."/>
            <person name="Lin C.F."/>
            <person name="Lin M.F."/>
            <person name="Lindblad-Toh K."/>
            <person name="Llopart A."/>
            <person name="Long M."/>
            <person name="Low L."/>
            <person name="Lozovsky E."/>
            <person name="Lu J."/>
            <person name="Luo M."/>
            <person name="Machado C.A."/>
            <person name="Makalowski W."/>
            <person name="Marzo M."/>
            <person name="Matsuda M."/>
            <person name="Matzkin L."/>
            <person name="McAllister B."/>
            <person name="McBride C.S."/>
            <person name="McKernan B."/>
            <person name="McKernan K."/>
            <person name="Mendez-Lago M."/>
            <person name="Minx P."/>
            <person name="Mollenhauer M.U."/>
            <person name="Montooth K."/>
            <person name="Mount S.M."/>
            <person name="Mu X."/>
            <person name="Myers E."/>
            <person name="Negre B."/>
            <person name="Newfeld S."/>
            <person name="Nielsen R."/>
            <person name="Noor M.A."/>
            <person name="O'Grady P."/>
            <person name="Pachter L."/>
            <person name="Papaceit M."/>
            <person name="Parisi M.J."/>
            <person name="Parisi M."/>
            <person name="Parts L."/>
            <person name="Pedersen J.S."/>
            <person name="Pesole G."/>
            <person name="Phillippy A.M."/>
            <person name="Ponting C.P."/>
            <person name="Pop M."/>
            <person name="Porcelli D."/>
            <person name="Powell J.R."/>
            <person name="Prohaska S."/>
            <person name="Pruitt K."/>
            <person name="Puig M."/>
            <person name="Quesneville H."/>
            <person name="Ram K.R."/>
            <person name="Rand D."/>
            <person name="Rasmussen M.D."/>
            <person name="Reed L.K."/>
            <person name="Reenan R."/>
            <person name="Reily A."/>
            <person name="Remington K.A."/>
            <person name="Rieger T.T."/>
            <person name="Ritchie M.G."/>
            <person name="Robin C."/>
            <person name="Rogers Y.H."/>
            <person name="Rohde C."/>
            <person name="Rozas J."/>
            <person name="Rubenfield M.J."/>
            <person name="Ruiz A."/>
            <person name="Russo S."/>
            <person name="Salzberg S.L."/>
            <person name="Sanchez-Gracia A."/>
            <person name="Saranga D.J."/>
            <person name="Sato H."/>
            <person name="Schaeffer S.W."/>
            <person name="Schatz M.C."/>
            <person name="Schlenke T."/>
            <person name="Schwartz R."/>
            <person name="Segarra C."/>
            <person name="Singh R.S."/>
            <person name="Sirot L."/>
            <person name="Sirota M."/>
            <person name="Sisneros N.B."/>
            <person name="Smith C.D."/>
            <person name="Smith T.F."/>
            <person name="Spieth J."/>
            <person name="Stage D.E."/>
            <person name="Stark A."/>
            <person name="Stephan W."/>
            <person name="Strausberg R.L."/>
            <person name="Strempel S."/>
            <person name="Sturgill D."/>
            <person name="Sutton G."/>
            <person name="Sutton G.G."/>
            <person name="Tao W."/>
            <person name="Teichmann S."/>
            <person name="Tobari Y.N."/>
            <person name="Tomimura Y."/>
            <person name="Tsolas J.M."/>
            <person name="Valente V.L."/>
            <person name="Venter E."/>
            <person name="Venter J.C."/>
            <person name="Vicario S."/>
            <person name="Vieira F.G."/>
            <person name="Vilella A.J."/>
            <person name="Villasante A."/>
            <person name="Walenz B."/>
            <person name="Wang J."/>
            <person name="Wasserman M."/>
            <person name="Watts T."/>
            <person name="Wilson D."/>
            <person name="Wilson R.K."/>
            <person name="Wing R.A."/>
            <person name="Wolfner M.F."/>
            <person name="Wong A."/>
            <person name="Wong G.K."/>
            <person name="Wu C.I."/>
            <person name="Wu G."/>
            <person name="Yamamoto D."/>
            <person name="Yang H.P."/>
            <person name="Yang S.P."/>
            <person name="Yorke J.A."/>
            <person name="Yoshida K."/>
            <person name="Zdobnov E."/>
            <person name="Zhang P."/>
            <person name="Zhang Y."/>
            <person name="Zimin A.V."/>
            <person name="Baldwin J."/>
            <person name="Abdouelleil A."/>
            <person name="Abdulkadir J."/>
            <person name="Abebe A."/>
            <person name="Abera B."/>
            <person name="Abreu J."/>
            <person name="Acer S.C."/>
            <person name="Aftuck L."/>
            <person name="Alexander A."/>
            <person name="An P."/>
            <person name="Anderson E."/>
            <person name="Anderson S."/>
            <person name="Arachi H."/>
            <person name="Azer M."/>
            <person name="Bachantsang P."/>
            <person name="Barry A."/>
            <person name="Bayul T."/>
            <person name="Berlin A."/>
            <person name="Bessette D."/>
            <person name="Bloom T."/>
            <person name="Blye J."/>
            <person name="Boguslavskiy L."/>
            <person name="Bonnet C."/>
            <person name="Boukhgalter B."/>
            <person name="Bourzgui I."/>
            <person name="Brown A."/>
            <person name="Cahill P."/>
            <person name="Channer S."/>
            <person name="Cheshatsang Y."/>
            <person name="Chuda L."/>
            <person name="Citroen M."/>
            <person name="Collymore A."/>
            <person name="Cooke P."/>
            <person name="Costello M."/>
            <person name="D'Aco K."/>
            <person name="Daza R."/>
            <person name="De Haan G."/>
            <person name="DeGray S."/>
            <person name="DeMaso C."/>
            <person name="Dhargay N."/>
            <person name="Dooley K."/>
            <person name="Dooley E."/>
            <person name="Doricent M."/>
            <person name="Dorje P."/>
            <person name="Dorjee K."/>
            <person name="Dupes A."/>
            <person name="Elong R."/>
            <person name="Falk J."/>
            <person name="Farina A."/>
            <person name="Faro S."/>
            <person name="Ferguson D."/>
            <person name="Fisher S."/>
            <person name="Foley C.D."/>
            <person name="Franke A."/>
            <person name="Friedrich D."/>
            <person name="Gadbois L."/>
            <person name="Gearin G."/>
            <person name="Gearin C.R."/>
            <person name="Giannoukos G."/>
            <person name="Goode T."/>
            <person name="Graham J."/>
            <person name="Grandbois E."/>
            <person name="Grewal S."/>
            <person name="Gyaltsen K."/>
            <person name="Hafez N."/>
            <person name="Hagos B."/>
            <person name="Hall J."/>
            <person name="Henson C."/>
            <person name="Hollinger A."/>
            <person name="Honan T."/>
            <person name="Huard M.D."/>
            <person name="Hughes L."/>
            <person name="Hurhula B."/>
            <person name="Husby M.E."/>
            <person name="Kamat A."/>
            <person name="Kanga B."/>
            <person name="Kashin S."/>
            <person name="Khazanovich D."/>
            <person name="Kisner P."/>
            <person name="Lance K."/>
            <person name="Lara M."/>
            <person name="Lee W."/>
            <person name="Lennon N."/>
            <person name="Letendre F."/>
            <person name="LeVine R."/>
            <person name="Lipovsky A."/>
            <person name="Liu X."/>
            <person name="Liu J."/>
            <person name="Liu S."/>
            <person name="Lokyitsang T."/>
            <person name="Lokyitsang Y."/>
            <person name="Lubonja R."/>
            <person name="Lui A."/>
            <person name="MacDonald P."/>
            <person name="Magnisalis V."/>
            <person name="Maru K."/>
            <person name="Matthews C."/>
            <person name="McCusker W."/>
            <person name="McDonough S."/>
            <person name="Mehta T."/>
            <person name="Meldrim J."/>
            <person name="Meneus L."/>
            <person name="Mihai O."/>
            <person name="Mihalev A."/>
            <person name="Mihova T."/>
            <person name="Mittelman R."/>
            <person name="Mlenga V."/>
            <person name="Montmayeur A."/>
            <person name="Mulrain L."/>
            <person name="Navidi A."/>
            <person name="Naylor J."/>
            <person name="Negash T."/>
            <person name="Nguyen T."/>
            <person name="Nguyen N."/>
            <person name="Nicol R."/>
            <person name="Norbu C."/>
            <person name="Norbu N."/>
            <person name="Novod N."/>
            <person name="O'Neill B."/>
            <person name="Osman S."/>
            <person name="Markiewicz E."/>
            <person name="Oyono O.L."/>
            <person name="Patti C."/>
            <person name="Phunkhang P."/>
            <person name="Pierre F."/>
            <person name="Priest M."/>
            <person name="Raghuraman S."/>
            <person name="Rege F."/>
            <person name="Reyes R."/>
            <person name="Rise C."/>
            <person name="Rogov P."/>
            <person name="Ross K."/>
            <person name="Ryan E."/>
            <person name="Settipalli S."/>
            <person name="Shea T."/>
            <person name="Sherpa N."/>
            <person name="Shi L."/>
            <person name="Shih D."/>
            <person name="Sparrow T."/>
            <person name="Spaulding J."/>
            <person name="Stalker J."/>
            <person name="Stange-Thomann N."/>
            <person name="Stavropoulos S."/>
            <person name="Stone C."/>
            <person name="Strader C."/>
            <person name="Tesfaye S."/>
            <person name="Thomson T."/>
            <person name="Thoulutsang Y."/>
            <person name="Thoulutsang D."/>
            <person name="Topham K."/>
            <person name="Topping I."/>
            <person name="Tsamla T."/>
            <person name="Vassiliev H."/>
            <person name="Vo A."/>
            <person name="Wangchuk T."/>
            <person name="Wangdi T."/>
            <person name="Weiand M."/>
            <person name="Wilkinson J."/>
            <person name="Wilson A."/>
            <person name="Yadav S."/>
            <person name="Young G."/>
            <person name="Yu Q."/>
            <person name="Zembek L."/>
            <person name="Zhong D."/>
            <person name="Zimmer A."/>
            <person name="Zwirko Z."/>
            <person name="Jaffe D.B."/>
            <person name="Alvarez P."/>
            <person name="Brockman W."/>
            <person name="Butler J."/>
            <person name="Chin C."/>
            <person name="Gnerre S."/>
            <person name="Grabherr M."/>
            <person name="Kleber M."/>
            <person name="Mauceli E."/>
            <person name="MacCallum I."/>
        </authorList>
    </citation>
    <scope>NUCLEOTIDE SEQUENCE [LARGE SCALE GENOMIC DNA]</scope>
    <source>
        <strain evidence="13">Tucson 14030-0811.24</strain>
    </source>
</reference>
<evidence type="ECO:0000256" key="6">
    <source>
        <dbReference type="ARBA" id="ARBA00023015"/>
    </source>
</evidence>
<gene>
    <name evidence="12" type="primary">Dwil\GK22590</name>
    <name evidence="12" type="ORF">Dwil_GK22590</name>
</gene>
<dbReference type="SMART" id="SM00251">
    <property type="entry name" value="SAM_PNT"/>
    <property type="match status" value="1"/>
</dbReference>
<feature type="compositionally biased region" description="Low complexity" evidence="10">
    <location>
        <begin position="1406"/>
        <end position="1419"/>
    </location>
</feature>
<feature type="compositionally biased region" description="Low complexity" evidence="10">
    <location>
        <begin position="575"/>
        <end position="592"/>
    </location>
</feature>
<feature type="compositionally biased region" description="Basic and acidic residues" evidence="10">
    <location>
        <begin position="508"/>
        <end position="524"/>
    </location>
</feature>
<feature type="repeat" description="MBT" evidence="9">
    <location>
        <begin position="1004"/>
        <end position="1099"/>
    </location>
</feature>
<dbReference type="FunCoup" id="B4NF73">
    <property type="interactions" value="136"/>
</dbReference>
<dbReference type="Proteomes" id="UP000007798">
    <property type="component" value="Unassembled WGS sequence"/>
</dbReference>
<dbReference type="PANTHER" id="PTHR12247">
    <property type="entry name" value="POLYCOMB GROUP PROTEIN"/>
    <property type="match status" value="1"/>
</dbReference>
<keyword evidence="7" id="KW-0804">Transcription</keyword>
<evidence type="ECO:0000256" key="3">
    <source>
        <dbReference type="ARBA" id="ARBA00022737"/>
    </source>
</evidence>
<feature type="compositionally biased region" description="Low complexity" evidence="10">
    <location>
        <begin position="259"/>
        <end position="273"/>
    </location>
</feature>
<feature type="repeat" description="MBT" evidence="9">
    <location>
        <begin position="788"/>
        <end position="887"/>
    </location>
</feature>
<dbReference type="PROSITE" id="PS51079">
    <property type="entry name" value="MBT"/>
    <property type="match status" value="3"/>
</dbReference>
<organism evidence="12 13">
    <name type="scientific">Drosophila willistoni</name>
    <name type="common">Fruit fly</name>
    <dbReference type="NCBI Taxonomy" id="7260"/>
    <lineage>
        <taxon>Eukaryota</taxon>
        <taxon>Metazoa</taxon>
        <taxon>Ecdysozoa</taxon>
        <taxon>Arthropoda</taxon>
        <taxon>Hexapoda</taxon>
        <taxon>Insecta</taxon>
        <taxon>Pterygota</taxon>
        <taxon>Neoptera</taxon>
        <taxon>Endopterygota</taxon>
        <taxon>Diptera</taxon>
        <taxon>Brachycera</taxon>
        <taxon>Muscomorpha</taxon>
        <taxon>Ephydroidea</taxon>
        <taxon>Drosophilidae</taxon>
        <taxon>Drosophila</taxon>
        <taxon>Sophophora</taxon>
    </lineage>
</organism>
<feature type="region of interest" description="Disordered" evidence="10">
    <location>
        <begin position="1344"/>
        <end position="1426"/>
    </location>
</feature>
<feature type="compositionally biased region" description="Basic and acidic residues" evidence="10">
    <location>
        <begin position="1344"/>
        <end position="1367"/>
    </location>
</feature>
<dbReference type="InterPro" id="IPR050548">
    <property type="entry name" value="PcG_chromatin_remod_factors"/>
</dbReference>
<evidence type="ECO:0000256" key="8">
    <source>
        <dbReference type="ARBA" id="ARBA00023242"/>
    </source>
</evidence>
<feature type="repeat" description="MBT" evidence="9">
    <location>
        <begin position="895"/>
        <end position="997"/>
    </location>
</feature>
<dbReference type="GO" id="GO:0043565">
    <property type="term" value="F:sequence-specific DNA binding"/>
    <property type="evidence" value="ECO:0007669"/>
    <property type="project" value="InterPro"/>
</dbReference>
<dbReference type="GO" id="GO:0090575">
    <property type="term" value="C:RNA polymerase II transcription regulator complex"/>
    <property type="evidence" value="ECO:0007669"/>
    <property type="project" value="EnsemblMetazoa"/>
</dbReference>
<dbReference type="HOGENOM" id="CLU_002164_0_0_1"/>
<dbReference type="OrthoDB" id="8188861at2759"/>
<dbReference type="GO" id="GO:0007281">
    <property type="term" value="P:germ cell development"/>
    <property type="evidence" value="ECO:0007669"/>
    <property type="project" value="EnsemblMetazoa"/>
</dbReference>
<dbReference type="CDD" id="cd20103">
    <property type="entry name" value="MBT_L3MBTL1-like_rpt3"/>
    <property type="match status" value="1"/>
</dbReference>
<evidence type="ECO:0000259" key="11">
    <source>
        <dbReference type="SMART" id="SM00251"/>
    </source>
</evidence>
<dbReference type="GO" id="GO:0042393">
    <property type="term" value="F:histone binding"/>
    <property type="evidence" value="ECO:0007669"/>
    <property type="project" value="TreeGrafter"/>
</dbReference>
<feature type="compositionally biased region" description="Acidic residues" evidence="10">
    <location>
        <begin position="1386"/>
        <end position="1399"/>
    </location>
</feature>
<dbReference type="InterPro" id="IPR004092">
    <property type="entry name" value="Mbt"/>
</dbReference>
<feature type="compositionally biased region" description="Low complexity" evidence="10">
    <location>
        <begin position="557"/>
        <end position="567"/>
    </location>
</feature>
<dbReference type="GO" id="GO:0042659">
    <property type="term" value="P:regulation of cell fate specification"/>
    <property type="evidence" value="ECO:0007669"/>
    <property type="project" value="EnsemblMetazoa"/>
</dbReference>
<dbReference type="Gene3D" id="1.10.150.50">
    <property type="entry name" value="Transcription Factor, Ets-1"/>
    <property type="match status" value="1"/>
</dbReference>
<evidence type="ECO:0000256" key="5">
    <source>
        <dbReference type="ARBA" id="ARBA00022833"/>
    </source>
</evidence>
<keyword evidence="8" id="KW-0539">Nucleus</keyword>
<dbReference type="GO" id="GO:0005737">
    <property type="term" value="C:cytoplasm"/>
    <property type="evidence" value="ECO:0007669"/>
    <property type="project" value="EnsemblMetazoa"/>
</dbReference>
<feature type="region of interest" description="Disordered" evidence="10">
    <location>
        <begin position="155"/>
        <end position="187"/>
    </location>
</feature>
<name>B4NF73_DROWI</name>
<dbReference type="STRING" id="7260.B4NF73"/>
<keyword evidence="6" id="KW-0805">Transcription regulation</keyword>
<dbReference type="Pfam" id="PF02820">
    <property type="entry name" value="MBT"/>
    <property type="match status" value="3"/>
</dbReference>
<feature type="region of interest" description="Disordered" evidence="10">
    <location>
        <begin position="257"/>
        <end position="307"/>
    </location>
</feature>
<feature type="compositionally biased region" description="Low complexity" evidence="10">
    <location>
        <begin position="459"/>
        <end position="505"/>
    </location>
</feature>
<dbReference type="GO" id="GO:0005700">
    <property type="term" value="C:polytene chromosome"/>
    <property type="evidence" value="ECO:0007669"/>
    <property type="project" value="EnsemblMetazoa"/>
</dbReference>
<feature type="domain" description="PNT" evidence="11">
    <location>
        <begin position="1236"/>
        <end position="1325"/>
    </location>
</feature>
<evidence type="ECO:0000313" key="13">
    <source>
        <dbReference type="Proteomes" id="UP000007798"/>
    </source>
</evidence>
<dbReference type="GO" id="GO:0043035">
    <property type="term" value="F:chromatin insulator sequence binding"/>
    <property type="evidence" value="ECO:0007669"/>
    <property type="project" value="EnsemblMetazoa"/>
</dbReference>
<feature type="region of interest" description="Disordered" evidence="10">
    <location>
        <begin position="550"/>
        <end position="611"/>
    </location>
</feature>
<feature type="compositionally biased region" description="Low complexity" evidence="10">
    <location>
        <begin position="157"/>
        <end position="173"/>
    </location>
</feature>
<feature type="compositionally biased region" description="Polar residues" evidence="10">
    <location>
        <begin position="391"/>
        <end position="403"/>
    </location>
</feature>
<dbReference type="GO" id="GO:0035190">
    <property type="term" value="P:syncytial nuclear migration"/>
    <property type="evidence" value="ECO:0007669"/>
    <property type="project" value="EnsemblMetazoa"/>
</dbReference>
<dbReference type="CDD" id="cd20101">
    <property type="entry name" value="MBT_L3MBTL1-like_rpt1"/>
    <property type="match status" value="1"/>
</dbReference>
<dbReference type="GO" id="GO:0010629">
    <property type="term" value="P:negative regulation of gene expression"/>
    <property type="evidence" value="ECO:0007669"/>
    <property type="project" value="EnsemblMetazoa"/>
</dbReference>
<dbReference type="PROSITE" id="PS51802">
    <property type="entry name" value="ZF_CCHHC"/>
    <property type="match status" value="1"/>
</dbReference>
<dbReference type="SMR" id="B4NF73"/>
<feature type="compositionally biased region" description="Pro residues" evidence="10">
    <location>
        <begin position="1178"/>
        <end position="1187"/>
    </location>
</feature>
<evidence type="ECO:0000256" key="2">
    <source>
        <dbReference type="ARBA" id="ARBA00022723"/>
    </source>
</evidence>
<proteinExistence type="predicted"/>
<dbReference type="GO" id="GO:0031523">
    <property type="term" value="C:Myb complex"/>
    <property type="evidence" value="ECO:0007669"/>
    <property type="project" value="EnsemblMetazoa"/>
</dbReference>
<dbReference type="GO" id="GO:0008270">
    <property type="term" value="F:zinc ion binding"/>
    <property type="evidence" value="ECO:0007669"/>
    <property type="project" value="UniProtKB-KW"/>
</dbReference>
<dbReference type="SUPFAM" id="SSF63748">
    <property type="entry name" value="Tudor/PWWP/MBT"/>
    <property type="match status" value="3"/>
</dbReference>
<dbReference type="PANTHER" id="PTHR12247:SF131">
    <property type="entry name" value="LD05287P"/>
    <property type="match status" value="1"/>
</dbReference>
<keyword evidence="13" id="KW-1185">Reference proteome</keyword>
<feature type="region of interest" description="Disordered" evidence="10">
    <location>
        <begin position="1154"/>
        <end position="1215"/>
    </location>
</feature>
<evidence type="ECO:0000256" key="9">
    <source>
        <dbReference type="PROSITE-ProRule" id="PRU00459"/>
    </source>
</evidence>
<dbReference type="CDD" id="cd20102">
    <property type="entry name" value="MBT_L3MBTL1-like_rpt2"/>
    <property type="match status" value="1"/>
</dbReference>
<dbReference type="Gene3D" id="2.30.30.140">
    <property type="match status" value="3"/>
</dbReference>
<evidence type="ECO:0000256" key="10">
    <source>
        <dbReference type="SAM" id="MobiDB-lite"/>
    </source>
</evidence>
<dbReference type="EMBL" id="CH964251">
    <property type="protein sequence ID" value="EDW82940.2"/>
    <property type="molecule type" value="Genomic_DNA"/>
</dbReference>
<keyword evidence="2" id="KW-0479">Metal-binding</keyword>
<comment type="subcellular location">
    <subcellularLocation>
        <location evidence="1">Nucleus</location>
    </subcellularLocation>
</comment>
<feature type="region of interest" description="Disordered" evidence="10">
    <location>
        <begin position="384"/>
        <end position="525"/>
    </location>
</feature>
<evidence type="ECO:0000313" key="12">
    <source>
        <dbReference type="EMBL" id="EDW82940.2"/>
    </source>
</evidence>
<evidence type="ECO:0000256" key="4">
    <source>
        <dbReference type="ARBA" id="ARBA00022771"/>
    </source>
</evidence>
<sequence>MLPTNGEMKRELTTTKMINTISSGGLSTIPKEELRFVPITSMSSATSSSKSSNITLGTYKNNNNNTAIKSKLMPINVVPPLTIKATPGAVANATATVGHSPTPPLIQLVTTNKGVGSAGNVSNSNLLAILTPSGKTTIISASSAKGNAQPMLIRSTAASSSVASQPQSPHQQQINGNPGQSTKTTSTLTTVSAPVSALVGGSSSSVPAKATSNTLVPSGQISLLANSRAPVILSKAAVDKLRMKFNQAKANPSAILLSNNKNHNNNNNNNKIPPKIKPMPPVKTMSKPDPTPDTVPAATTAPPVTPTQTVAPTQTVTPSQAVPPTQSATSVLDVAPGPTAATAPSITALPSLTLMKVQKATIAPLVKQRDLPTLGPAVIGVKKVPHKLQRSKSFAATEQSSPGSERRHSVAIMAKEVDVIEQPRTIETITIDDDDDDDFDDSDQEDKQATKPQKPIINKPTVTVTTKTKTPTCTPTPTPISSRKNSSTSASTLSSISSSRRSSSSDVEEIHAEQSEKKFKKEEPTAAIPSISILKAETLNLSNEDFERSLRCDEQVSPSSSSSSSASIKPKQKNSVTSSSPPGSSSGPTLSVNETQAANRPNTSSGGRPSLILNNLKRSVLQTLPMVRWRGQQPGQLPNSTLRFELNRLNLLQLNERCEPRQGPANYFERSLFDRPDRRPTATADPLLYLCQRCNCHGPAADFLAPRYCSLACVRRGQKRRLPPGGSNNNNSQVEAKMSRLSAGATGSSASSASTSAASTLVSEAVVKVASTEARKVVHPKEKVKKQFRWSEYLAKKGNDIAAPIHLFFNPFPINPNGFQRGMKVEAIDPENCSLFCVCTIAEVRGYRLKLHFDGYASMYDFYVNADSMDIFPPGWCYSTGRVLQAPKGYCSDRFSWSRYLIKVDGKPAPRHLFSHLNMSPQPSMTNGFTVGMHLEAEDLNDTGKICVATVADILDERIRVHFDGWDDCYDLWVHINSPYIHPCGWHDGRQQLIVPPDYQNVVFSWSEYIKDSGGIAAPSHLFKPRLPMEFQSRMKLEVVDQRNPCLIRPATVVNRKGYRVQLHLDCWPTEYYFWLEDDSPDLHPIGWCEATSHELETPPGFLQNKSQMPCDVEGCRGFGNAKRFNLNVHALRDCCPYAPENWRLWRSKTVKPARVSPENIKRSPNKKSSKPVKAAPSSPPPPPAPPITIKTEPKTKSQPEATKPKKMSGKAEKPLDVRSMAIAKTIVNEYGPQFQRNYRLWQKNCDFDLDKINSNPLYWTKWDVYEYVERALNSKVIANNMFDEDIDGRALLMLGRNDLSEHLKLKVGAAVKLFSLIVNLRIAVVCKFETTSTGLSERNVSKAKFEMPKQEPAEDEDVKSTQECERQTNGMANVCDQDELSTSVNDDDDEDVVLDNEDFLNVQPSSSVSANHNNNNNNDSDDVLMAPMKIRMPLAATASS</sequence>
<dbReference type="InterPro" id="IPR003118">
    <property type="entry name" value="Pointed_dom"/>
</dbReference>